<evidence type="ECO:0000313" key="7">
    <source>
        <dbReference type="EMBL" id="CAJ0606225.1"/>
    </source>
</evidence>
<keyword evidence="1" id="KW-0479">Metal-binding</keyword>
<evidence type="ECO:0000259" key="6">
    <source>
        <dbReference type="PROSITE" id="PS50089"/>
    </source>
</evidence>
<dbReference type="CDD" id="cd16468">
    <property type="entry name" value="RING-H2_RNF11"/>
    <property type="match status" value="1"/>
</dbReference>
<reference evidence="7" key="1">
    <citation type="submission" date="2023-07" db="EMBL/GenBank/DDBJ databases">
        <authorList>
            <consortium name="CYATHOMIX"/>
        </authorList>
    </citation>
    <scope>NUCLEOTIDE SEQUENCE</scope>
    <source>
        <strain evidence="7">N/A</strain>
    </source>
</reference>
<feature type="compositionally biased region" description="Polar residues" evidence="5">
    <location>
        <begin position="73"/>
        <end position="83"/>
    </location>
</feature>
<dbReference type="InterPro" id="IPR001841">
    <property type="entry name" value="Znf_RING"/>
</dbReference>
<dbReference type="SUPFAM" id="SSF57850">
    <property type="entry name" value="RING/U-box"/>
    <property type="match status" value="1"/>
</dbReference>
<dbReference type="GO" id="GO:0061630">
    <property type="term" value="F:ubiquitin protein ligase activity"/>
    <property type="evidence" value="ECO:0007669"/>
    <property type="project" value="TreeGrafter"/>
</dbReference>
<dbReference type="GO" id="GO:0006511">
    <property type="term" value="P:ubiquitin-dependent protein catabolic process"/>
    <property type="evidence" value="ECO:0007669"/>
    <property type="project" value="TreeGrafter"/>
</dbReference>
<dbReference type="PROSITE" id="PS50089">
    <property type="entry name" value="ZF_RING_2"/>
    <property type="match status" value="1"/>
</dbReference>
<keyword evidence="8" id="KW-1185">Reference proteome</keyword>
<protein>
    <recommendedName>
        <fullName evidence="6">RING-type domain-containing protein</fullName>
    </recommendedName>
</protein>
<dbReference type="InterPro" id="IPR013083">
    <property type="entry name" value="Znf_RING/FYVE/PHD"/>
</dbReference>
<evidence type="ECO:0000256" key="1">
    <source>
        <dbReference type="ARBA" id="ARBA00022723"/>
    </source>
</evidence>
<dbReference type="InterPro" id="IPR052804">
    <property type="entry name" value="UEC_component"/>
</dbReference>
<dbReference type="Gene3D" id="3.30.40.10">
    <property type="entry name" value="Zinc/RING finger domain, C3HC4 (zinc finger)"/>
    <property type="match status" value="1"/>
</dbReference>
<gene>
    <name evidence="7" type="ORF">CYNAS_LOCUS18208</name>
</gene>
<feature type="domain" description="RING-type" evidence="6">
    <location>
        <begin position="146"/>
        <end position="186"/>
    </location>
</feature>
<evidence type="ECO:0000256" key="3">
    <source>
        <dbReference type="ARBA" id="ARBA00022833"/>
    </source>
</evidence>
<evidence type="ECO:0000256" key="5">
    <source>
        <dbReference type="SAM" id="MobiDB-lite"/>
    </source>
</evidence>
<dbReference type="Proteomes" id="UP001176961">
    <property type="component" value="Unassembled WGS sequence"/>
</dbReference>
<dbReference type="Pfam" id="PF13639">
    <property type="entry name" value="zf-RING_2"/>
    <property type="match status" value="1"/>
</dbReference>
<dbReference type="GO" id="GO:0008270">
    <property type="term" value="F:zinc ion binding"/>
    <property type="evidence" value="ECO:0007669"/>
    <property type="project" value="UniProtKB-KW"/>
</dbReference>
<dbReference type="AlphaFoldDB" id="A0AA36H9I1"/>
<keyword evidence="2 4" id="KW-0863">Zinc-finger</keyword>
<dbReference type="PANTHER" id="PTHR46359">
    <property type="entry name" value="GEO07743P1"/>
    <property type="match status" value="1"/>
</dbReference>
<evidence type="ECO:0000256" key="2">
    <source>
        <dbReference type="ARBA" id="ARBA00022771"/>
    </source>
</evidence>
<proteinExistence type="predicted"/>
<name>A0AA36H9I1_CYLNA</name>
<keyword evidence="3" id="KW-0862">Zinc</keyword>
<comment type="caution">
    <text evidence="7">The sequence shown here is derived from an EMBL/GenBank/DDBJ whole genome shotgun (WGS) entry which is preliminary data.</text>
</comment>
<accession>A0AA36H9I1</accession>
<dbReference type="InterPro" id="IPR042981">
    <property type="entry name" value="RNF11_RING-H2"/>
</dbReference>
<dbReference type="PANTHER" id="PTHR46359:SF2">
    <property type="entry name" value="GEO07743P1"/>
    <property type="match status" value="1"/>
</dbReference>
<dbReference type="GO" id="GO:0000151">
    <property type="term" value="C:ubiquitin ligase complex"/>
    <property type="evidence" value="ECO:0007669"/>
    <property type="project" value="TreeGrafter"/>
</dbReference>
<feature type="region of interest" description="Disordered" evidence="5">
    <location>
        <begin position="62"/>
        <end position="83"/>
    </location>
</feature>
<organism evidence="7 8">
    <name type="scientific">Cylicocyclus nassatus</name>
    <name type="common">Nematode worm</name>
    <dbReference type="NCBI Taxonomy" id="53992"/>
    <lineage>
        <taxon>Eukaryota</taxon>
        <taxon>Metazoa</taxon>
        <taxon>Ecdysozoa</taxon>
        <taxon>Nematoda</taxon>
        <taxon>Chromadorea</taxon>
        <taxon>Rhabditida</taxon>
        <taxon>Rhabditina</taxon>
        <taxon>Rhabditomorpha</taxon>
        <taxon>Strongyloidea</taxon>
        <taxon>Strongylidae</taxon>
        <taxon>Cylicocyclus</taxon>
    </lineage>
</organism>
<dbReference type="SMART" id="SM00184">
    <property type="entry name" value="RING"/>
    <property type="match status" value="1"/>
</dbReference>
<evidence type="ECO:0000256" key="4">
    <source>
        <dbReference type="PROSITE-ProRule" id="PRU00175"/>
    </source>
</evidence>
<dbReference type="EMBL" id="CATQJL010000316">
    <property type="protein sequence ID" value="CAJ0606225.1"/>
    <property type="molecule type" value="Genomic_DNA"/>
</dbReference>
<sequence length="222" mass="24753">MGRISDRPYPTSIVKKSQHYSVLTIRWIFQLSHEQSGVVDSPILGKMGNCLPVLFRMSRNMASHDSSGGDPQRGSSDTSLSFSNPVMQLPHSSPYVNQLYAANVARQRAAAEESKTREDAQRQRVRGLLEQIPADEFRSDMKGSECAICMVDFEPGERVRFLPCMHSFHQACVDDWLMRSFTCPSCLEPVDSTILSSLTAHTQQTLQDLECSPATHGMPSTN</sequence>
<evidence type="ECO:0000313" key="8">
    <source>
        <dbReference type="Proteomes" id="UP001176961"/>
    </source>
</evidence>